<dbReference type="EMBL" id="UOEI01000685">
    <property type="protein sequence ID" value="VAW09139.1"/>
    <property type="molecule type" value="Genomic_DNA"/>
</dbReference>
<gene>
    <name evidence="1" type="ORF">MNBD_ACTINO01-971</name>
</gene>
<sequence length="231" mass="25504">MTYNYARFKNSYYDFTAFDGPGRGEQMPDLVLSDLDGNTVRLSDLWDRRIVIETGSTTCPMYAKGVGSMAAMAERYPDTRFVVIYVREAHPGGRIGPHETLERKLELAAGLGSAHDEGRMTLVDDVDGTVHRALGSLPDMVYVLAPGGTVIFRADWNDLDTLEQVLEGDVSTDELVREHFPPAKPSPRTAITTLLSGGIAALFDFIVSLPELMASHRKADEAFEDRTDTEM</sequence>
<reference evidence="1" key="1">
    <citation type="submission" date="2018-06" db="EMBL/GenBank/DDBJ databases">
        <authorList>
            <person name="Zhirakovskaya E."/>
        </authorList>
    </citation>
    <scope>NUCLEOTIDE SEQUENCE</scope>
</reference>
<proteinExistence type="predicted"/>
<protein>
    <recommendedName>
        <fullName evidence="2">Thioredoxin domain-containing protein</fullName>
    </recommendedName>
</protein>
<evidence type="ECO:0000313" key="1">
    <source>
        <dbReference type="EMBL" id="VAW09139.1"/>
    </source>
</evidence>
<dbReference type="SUPFAM" id="SSF52833">
    <property type="entry name" value="Thioredoxin-like"/>
    <property type="match status" value="1"/>
</dbReference>
<accession>A0A3B0TAL8</accession>
<dbReference type="AlphaFoldDB" id="A0A3B0TAL8"/>
<organism evidence="1">
    <name type="scientific">hydrothermal vent metagenome</name>
    <dbReference type="NCBI Taxonomy" id="652676"/>
    <lineage>
        <taxon>unclassified sequences</taxon>
        <taxon>metagenomes</taxon>
        <taxon>ecological metagenomes</taxon>
    </lineage>
</organism>
<name>A0A3B0TAL8_9ZZZZ</name>
<evidence type="ECO:0008006" key="2">
    <source>
        <dbReference type="Google" id="ProtNLM"/>
    </source>
</evidence>
<dbReference type="InterPro" id="IPR036249">
    <property type="entry name" value="Thioredoxin-like_sf"/>
</dbReference>
<dbReference type="Gene3D" id="3.40.30.10">
    <property type="entry name" value="Glutaredoxin"/>
    <property type="match status" value="1"/>
</dbReference>